<proteinExistence type="predicted"/>
<sequence>MTDHPYVPKIEKEKIQSGFLSRLRALEFYSELAESRNYCISLLRLRNLDFDAGFRTSLYIPSQNVGTPTISNDGKNRNTT</sequence>
<keyword evidence="2" id="KW-1185">Reference proteome</keyword>
<evidence type="ECO:0000313" key="1">
    <source>
        <dbReference type="EMBL" id="EKO33286.1"/>
    </source>
</evidence>
<gene>
    <name evidence="1" type="ORF">LEP1GSC179_2557</name>
</gene>
<reference evidence="1" key="1">
    <citation type="submission" date="2012-10" db="EMBL/GenBank/DDBJ databases">
        <authorList>
            <person name="Harkins D.M."/>
            <person name="Durkin A.S."/>
            <person name="Brinkac L.M."/>
            <person name="Haft D.H."/>
            <person name="Selengut J.D."/>
            <person name="Sanka R."/>
            <person name="DePew J."/>
            <person name="Purushe J."/>
            <person name="Matthias M.A."/>
            <person name="Vinetz J.M."/>
            <person name="Sutton G.G."/>
            <person name="Nierman W.C."/>
            <person name="Fouts D.E."/>
        </authorList>
    </citation>
    <scope>NUCLEOTIDE SEQUENCE [LARGE SCALE GENOMIC DNA]</scope>
    <source>
        <strain evidence="1">MOR084</strain>
    </source>
</reference>
<dbReference type="RefSeq" id="WP_004476057.1">
    <property type="nucleotide sequence ID" value="NZ_AHON02000051.1"/>
</dbReference>
<organism evidence="1 2">
    <name type="scientific">Leptospira santarosai str. MOR084</name>
    <dbReference type="NCBI Taxonomy" id="1049984"/>
    <lineage>
        <taxon>Bacteria</taxon>
        <taxon>Pseudomonadati</taxon>
        <taxon>Spirochaetota</taxon>
        <taxon>Spirochaetia</taxon>
        <taxon>Leptospirales</taxon>
        <taxon>Leptospiraceae</taxon>
        <taxon>Leptospira</taxon>
    </lineage>
</organism>
<comment type="caution">
    <text evidence="1">The sequence shown here is derived from an EMBL/GenBank/DDBJ whole genome shotgun (WGS) entry which is preliminary data.</text>
</comment>
<name>A0A0E2BEC9_9LEPT</name>
<protein>
    <submittedName>
        <fullName evidence="1">Uncharacterized protein</fullName>
    </submittedName>
</protein>
<dbReference type="EMBL" id="AHON02000051">
    <property type="protein sequence ID" value="EKO33286.1"/>
    <property type="molecule type" value="Genomic_DNA"/>
</dbReference>
<dbReference type="AlphaFoldDB" id="A0A0E2BEC9"/>
<dbReference type="Proteomes" id="UP000006329">
    <property type="component" value="Unassembled WGS sequence"/>
</dbReference>
<accession>A0A0E2BEC9</accession>
<evidence type="ECO:0000313" key="2">
    <source>
        <dbReference type="Proteomes" id="UP000006329"/>
    </source>
</evidence>